<keyword evidence="1" id="KW-0805">Transcription regulation</keyword>
<sequence>MAQSAVGNDDPRLTAVNLPTNILSGLVQLAEEFGVDAHPWFAGVALSPSEACDPSARVSYRQAVAIIRRAMQSLPLPNLGLVLGKRQDIGNFGVLGLAMKTARNFSDAITIGITHQRATGALLDLSIEDLCPEEVALLARAPLNEAAVLPFLCEEMFASVFAVARALAGPGLKPRRLEFAYRAPSYVAEYRELFDCELRFDRPHNRLVIDAHWLSLPFPTYNPVTARQALAALARELEATRPAQSETAAAVERTLRARVSQNPRLLDVALSLYRSERTLRRQLADEGASFTMIHDRVRCERALELLRDRKLTVAQIGSQVGFGDVREFRRAFKRWTGRTPSEIREPDAAL</sequence>
<dbReference type="PROSITE" id="PS01124">
    <property type="entry name" value="HTH_ARAC_FAMILY_2"/>
    <property type="match status" value="1"/>
</dbReference>
<dbReference type="PANTHER" id="PTHR47894">
    <property type="entry name" value="HTH-TYPE TRANSCRIPTIONAL REGULATOR GADX"/>
    <property type="match status" value="1"/>
</dbReference>
<dbReference type="RefSeq" id="WP_263542038.1">
    <property type="nucleotide sequence ID" value="NZ_JAOVZO020000009.1"/>
</dbReference>
<dbReference type="SMART" id="SM00342">
    <property type="entry name" value="HTH_ARAC"/>
    <property type="match status" value="1"/>
</dbReference>
<accession>A0A9X3YK82</accession>
<organism evidence="5 6">
    <name type="scientific">Tahibacter soli</name>
    <dbReference type="NCBI Taxonomy" id="2983605"/>
    <lineage>
        <taxon>Bacteria</taxon>
        <taxon>Pseudomonadati</taxon>
        <taxon>Pseudomonadota</taxon>
        <taxon>Gammaproteobacteria</taxon>
        <taxon>Lysobacterales</taxon>
        <taxon>Rhodanobacteraceae</taxon>
        <taxon>Tahibacter</taxon>
    </lineage>
</organism>
<protein>
    <submittedName>
        <fullName evidence="5">AraC family transcriptional regulator</fullName>
    </submittedName>
</protein>
<proteinExistence type="predicted"/>
<name>A0A9X3YK82_9GAMM</name>
<comment type="caution">
    <text evidence="5">The sequence shown here is derived from an EMBL/GenBank/DDBJ whole genome shotgun (WGS) entry which is preliminary data.</text>
</comment>
<dbReference type="Gene3D" id="1.10.10.60">
    <property type="entry name" value="Homeodomain-like"/>
    <property type="match status" value="1"/>
</dbReference>
<keyword evidence="3" id="KW-0804">Transcription</keyword>
<dbReference type="GO" id="GO:0005829">
    <property type="term" value="C:cytosol"/>
    <property type="evidence" value="ECO:0007669"/>
    <property type="project" value="TreeGrafter"/>
</dbReference>
<dbReference type="InterPro" id="IPR032687">
    <property type="entry name" value="AraC-type_N"/>
</dbReference>
<keyword evidence="6" id="KW-1185">Reference proteome</keyword>
<gene>
    <name evidence="5" type="ORF">OD750_007970</name>
</gene>
<dbReference type="InterPro" id="IPR018060">
    <property type="entry name" value="HTH_AraC"/>
</dbReference>
<dbReference type="GO" id="GO:0000976">
    <property type="term" value="F:transcription cis-regulatory region binding"/>
    <property type="evidence" value="ECO:0007669"/>
    <property type="project" value="TreeGrafter"/>
</dbReference>
<evidence type="ECO:0000256" key="2">
    <source>
        <dbReference type="ARBA" id="ARBA00023125"/>
    </source>
</evidence>
<feature type="domain" description="HTH araC/xylS-type" evidence="4">
    <location>
        <begin position="249"/>
        <end position="346"/>
    </location>
</feature>
<keyword evidence="2" id="KW-0238">DNA-binding</keyword>
<dbReference type="InterPro" id="IPR009057">
    <property type="entry name" value="Homeodomain-like_sf"/>
</dbReference>
<dbReference type="SUPFAM" id="SSF46689">
    <property type="entry name" value="Homeodomain-like"/>
    <property type="match status" value="1"/>
</dbReference>
<dbReference type="Pfam" id="PF12833">
    <property type="entry name" value="HTH_18"/>
    <property type="match status" value="1"/>
</dbReference>
<dbReference type="Pfam" id="PF12625">
    <property type="entry name" value="Arabinose_bd"/>
    <property type="match status" value="1"/>
</dbReference>
<dbReference type="PANTHER" id="PTHR47894:SF1">
    <property type="entry name" value="HTH-TYPE TRANSCRIPTIONAL REGULATOR VQSM"/>
    <property type="match status" value="1"/>
</dbReference>
<dbReference type="AlphaFoldDB" id="A0A9X3YK82"/>
<dbReference type="Proteomes" id="UP001139971">
    <property type="component" value="Unassembled WGS sequence"/>
</dbReference>
<evidence type="ECO:0000313" key="6">
    <source>
        <dbReference type="Proteomes" id="UP001139971"/>
    </source>
</evidence>
<reference evidence="5" key="1">
    <citation type="submission" date="2023-02" db="EMBL/GenBank/DDBJ databases">
        <title>Tahibacter soli sp. nov. isolated from soil.</title>
        <authorList>
            <person name="Baek J.H."/>
            <person name="Lee J.K."/>
            <person name="Choi D.G."/>
            <person name="Jeon C.O."/>
        </authorList>
    </citation>
    <scope>NUCLEOTIDE SEQUENCE</scope>
    <source>
        <strain evidence="5">BL</strain>
    </source>
</reference>
<evidence type="ECO:0000259" key="4">
    <source>
        <dbReference type="PROSITE" id="PS01124"/>
    </source>
</evidence>
<dbReference type="EMBL" id="JAOVZO020000009">
    <property type="protein sequence ID" value="MDC8012481.1"/>
    <property type="molecule type" value="Genomic_DNA"/>
</dbReference>
<evidence type="ECO:0000313" key="5">
    <source>
        <dbReference type="EMBL" id="MDC8012481.1"/>
    </source>
</evidence>
<evidence type="ECO:0000256" key="3">
    <source>
        <dbReference type="ARBA" id="ARBA00023163"/>
    </source>
</evidence>
<dbReference type="GO" id="GO:0003700">
    <property type="term" value="F:DNA-binding transcription factor activity"/>
    <property type="evidence" value="ECO:0007669"/>
    <property type="project" value="InterPro"/>
</dbReference>
<evidence type="ECO:0000256" key="1">
    <source>
        <dbReference type="ARBA" id="ARBA00023015"/>
    </source>
</evidence>